<keyword evidence="1 4" id="KW-0808">Transferase</keyword>
<dbReference type="GO" id="GO:0016747">
    <property type="term" value="F:acyltransferase activity, transferring groups other than amino-acyl groups"/>
    <property type="evidence" value="ECO:0007669"/>
    <property type="project" value="InterPro"/>
</dbReference>
<evidence type="ECO:0000256" key="1">
    <source>
        <dbReference type="ARBA" id="ARBA00022679"/>
    </source>
</evidence>
<dbReference type="InterPro" id="IPR000182">
    <property type="entry name" value="GNAT_dom"/>
</dbReference>
<dbReference type="Pfam" id="PF00583">
    <property type="entry name" value="Acetyltransf_1"/>
    <property type="match status" value="1"/>
</dbReference>
<dbReference type="InterPro" id="IPR050832">
    <property type="entry name" value="Bact_Acetyltransf"/>
</dbReference>
<dbReference type="OrthoDB" id="5997585at2"/>
<feature type="domain" description="N-acetyltransferase" evidence="3">
    <location>
        <begin position="1"/>
        <end position="157"/>
    </location>
</feature>
<dbReference type="EMBL" id="FQUV01000005">
    <property type="protein sequence ID" value="SHF35021.1"/>
    <property type="molecule type" value="Genomic_DNA"/>
</dbReference>
<dbReference type="InterPro" id="IPR016181">
    <property type="entry name" value="Acyl_CoA_acyltransferase"/>
</dbReference>
<name>A0A1M5AXL2_9RHOB</name>
<dbReference type="Gene3D" id="3.40.630.30">
    <property type="match status" value="1"/>
</dbReference>
<dbReference type="AlphaFoldDB" id="A0A1M5AXL2"/>
<evidence type="ECO:0000256" key="2">
    <source>
        <dbReference type="ARBA" id="ARBA00023315"/>
    </source>
</evidence>
<dbReference type="PROSITE" id="PS51186">
    <property type="entry name" value="GNAT"/>
    <property type="match status" value="1"/>
</dbReference>
<dbReference type="Proteomes" id="UP000184144">
    <property type="component" value="Unassembled WGS sequence"/>
</dbReference>
<dbReference type="CDD" id="cd04301">
    <property type="entry name" value="NAT_SF"/>
    <property type="match status" value="1"/>
</dbReference>
<reference evidence="5" key="1">
    <citation type="submission" date="2016-11" db="EMBL/GenBank/DDBJ databases">
        <authorList>
            <person name="Varghese N."/>
            <person name="Submissions S."/>
        </authorList>
    </citation>
    <scope>NUCLEOTIDE SEQUENCE [LARGE SCALE GENOMIC DNA]</scope>
    <source>
        <strain evidence="5">DSM 100566</strain>
    </source>
</reference>
<dbReference type="STRING" id="1486859.SAMN05444273_105226"/>
<keyword evidence="5" id="KW-1185">Reference proteome</keyword>
<evidence type="ECO:0000313" key="4">
    <source>
        <dbReference type="EMBL" id="SHF35021.1"/>
    </source>
</evidence>
<proteinExistence type="predicted"/>
<gene>
    <name evidence="4" type="ORF">SAMN05444273_105226</name>
</gene>
<evidence type="ECO:0000313" key="5">
    <source>
        <dbReference type="Proteomes" id="UP000184144"/>
    </source>
</evidence>
<keyword evidence="2 4" id="KW-0012">Acyltransferase</keyword>
<accession>A0A1M5AXL2</accession>
<dbReference type="RefSeq" id="WP_073144066.1">
    <property type="nucleotide sequence ID" value="NZ_FQUV01000005.1"/>
</dbReference>
<dbReference type="SUPFAM" id="SSF55729">
    <property type="entry name" value="Acyl-CoA N-acyltransferases (Nat)"/>
    <property type="match status" value="1"/>
</dbReference>
<protein>
    <submittedName>
        <fullName evidence="4">L-amino acid N-acyltransferase YncA</fullName>
    </submittedName>
</protein>
<organism evidence="4 5">
    <name type="scientific">Litoreibacter ascidiaceicola</name>
    <dbReference type="NCBI Taxonomy" id="1486859"/>
    <lineage>
        <taxon>Bacteria</taxon>
        <taxon>Pseudomonadati</taxon>
        <taxon>Pseudomonadota</taxon>
        <taxon>Alphaproteobacteria</taxon>
        <taxon>Rhodobacterales</taxon>
        <taxon>Roseobacteraceae</taxon>
        <taxon>Litoreibacter</taxon>
    </lineage>
</organism>
<evidence type="ECO:0000259" key="3">
    <source>
        <dbReference type="PROSITE" id="PS51186"/>
    </source>
</evidence>
<sequence length="157" mass="17342">MIIRKVTPQDRDAMTTILNEVIAIGGTTAYQNPIEPSHFDRFIAPEDDRTFLHVAEADGEVVGFQWMSPDKDGMGIIATFARPGTVQRGIGSALFKQTLKCCRDAGYTLLDATIRADNTGGLAYYSKMGFEDHSVTRAVPLSDGTPVDRVHKRMHLR</sequence>
<dbReference type="PANTHER" id="PTHR43877">
    <property type="entry name" value="AMINOALKYLPHOSPHONATE N-ACETYLTRANSFERASE-RELATED-RELATED"/>
    <property type="match status" value="1"/>
</dbReference>